<keyword evidence="5" id="KW-0378">Hydrolase</keyword>
<evidence type="ECO:0000313" key="5">
    <source>
        <dbReference type="EMBL" id="SME99214.1"/>
    </source>
</evidence>
<evidence type="ECO:0000313" key="6">
    <source>
        <dbReference type="Proteomes" id="UP000192929"/>
    </source>
</evidence>
<keyword evidence="2" id="KW-0812">Transmembrane</keyword>
<feature type="transmembrane region" description="Helical" evidence="2">
    <location>
        <begin position="281"/>
        <end position="299"/>
    </location>
</feature>
<dbReference type="GO" id="GO:0016787">
    <property type="term" value="F:hydrolase activity"/>
    <property type="evidence" value="ECO:0007669"/>
    <property type="project" value="UniProtKB-KW"/>
</dbReference>
<keyword evidence="6" id="KW-1185">Reference proteome</keyword>
<evidence type="ECO:0000256" key="1">
    <source>
        <dbReference type="SAM" id="MobiDB-lite"/>
    </source>
</evidence>
<keyword evidence="5" id="KW-0808">Transferase</keyword>
<reference evidence="6" key="1">
    <citation type="submission" date="2017-04" db="EMBL/GenBank/DDBJ databases">
        <authorList>
            <person name="Varghese N."/>
            <person name="Submissions S."/>
        </authorList>
    </citation>
    <scope>NUCLEOTIDE SEQUENCE [LARGE SCALE GENOMIC DNA]</scope>
    <source>
        <strain evidence="6">NIO-1021</strain>
    </source>
</reference>
<feature type="compositionally biased region" description="Low complexity" evidence="1">
    <location>
        <begin position="32"/>
        <end position="48"/>
    </location>
</feature>
<organism evidence="5 6">
    <name type="scientific">Kocuria marina subsp. indica</name>
    <dbReference type="NCBI Taxonomy" id="1049583"/>
    <lineage>
        <taxon>Bacteria</taxon>
        <taxon>Bacillati</taxon>
        <taxon>Actinomycetota</taxon>
        <taxon>Actinomycetes</taxon>
        <taxon>Micrococcales</taxon>
        <taxon>Micrococcaceae</taxon>
        <taxon>Kocuria</taxon>
    </lineage>
</organism>
<feature type="transmembrane region" description="Helical" evidence="2">
    <location>
        <begin position="189"/>
        <end position="211"/>
    </location>
</feature>
<keyword evidence="2" id="KW-1133">Transmembrane helix</keyword>
<feature type="transmembrane region" description="Helical" evidence="2">
    <location>
        <begin position="371"/>
        <end position="390"/>
    </location>
</feature>
<dbReference type="GO" id="GO:0016020">
    <property type="term" value="C:membrane"/>
    <property type="evidence" value="ECO:0007669"/>
    <property type="project" value="TreeGrafter"/>
</dbReference>
<dbReference type="Pfam" id="PF01757">
    <property type="entry name" value="Acyl_transf_3"/>
    <property type="match status" value="1"/>
</dbReference>
<proteinExistence type="predicted"/>
<gene>
    <name evidence="5" type="ORF">SAMN06296028_104102</name>
</gene>
<protein>
    <submittedName>
        <fullName evidence="5">Peptidoglycan/LPS O-acetylase OafA/YrhL, contains acyltransferase and SGNH-hydrolase domains</fullName>
    </submittedName>
</protein>
<dbReference type="GO" id="GO:0009103">
    <property type="term" value="P:lipopolysaccharide biosynthetic process"/>
    <property type="evidence" value="ECO:0007669"/>
    <property type="project" value="TreeGrafter"/>
</dbReference>
<dbReference type="AlphaFoldDB" id="A0A1X7CM47"/>
<feature type="transmembrane region" description="Helical" evidence="2">
    <location>
        <begin position="223"/>
        <end position="244"/>
    </location>
</feature>
<dbReference type="InterPro" id="IPR050879">
    <property type="entry name" value="Acyltransferase_3"/>
</dbReference>
<dbReference type="PANTHER" id="PTHR23028">
    <property type="entry name" value="ACETYLTRANSFERASE"/>
    <property type="match status" value="1"/>
</dbReference>
<dbReference type="InterPro" id="IPR002656">
    <property type="entry name" value="Acyl_transf_3_dom"/>
</dbReference>
<dbReference type="Proteomes" id="UP000192929">
    <property type="component" value="Unassembled WGS sequence"/>
</dbReference>
<feature type="transmembrane region" description="Helical" evidence="2">
    <location>
        <begin position="64"/>
        <end position="80"/>
    </location>
</feature>
<feature type="region of interest" description="Disordered" evidence="1">
    <location>
        <begin position="1"/>
        <end position="50"/>
    </location>
</feature>
<evidence type="ECO:0000259" key="4">
    <source>
        <dbReference type="Pfam" id="PF19040"/>
    </source>
</evidence>
<feature type="transmembrane region" description="Helical" evidence="2">
    <location>
        <begin position="86"/>
        <end position="104"/>
    </location>
</feature>
<sequence>MACVLPPDRSLTTVPQAPGSPTTAPAPWTDVSSAGTPTASASPGSSASDTRVARYSGFRPEVQGLRAVAVLLVVVYHVFMGRVSGGVDIFLLISAFFMTLSFVRRIEGGRPLGLVRYWLHTFKRLLPLATVIILGTLALVAFVFPRTDVAEFRSQGVASILYLENWTLAANQVDYYAADHSTASPFQHFWSLSVQGQVFLVWPLIFALAWFVKRRTGRSCVPVLAGCFGLVFVASLAFSVVTTASRQEFAYFDTRARLWEFALGSLLALAVPYLRVGRGLGVLLGWAGFVSMVLVGILVDVQGAFPGWIALWPLLSAAAIIVAGQTGSPIGFDRFLSWGPVVRLGDAAYALYLVHWPLLISYLVLRERPEAGPRSGVALVVLSVVLALALTRWVEAPMKRWAWPEARKWRMGLVIVVCMGLVVATAGAWSAVERHRTQQLTWNATENNPGAVSLLPGFQFAGDPEAPTLPLPEDLSRSAAELGGACPEDIELPEQFRQFCHETRAAENPAETVLVTGNSHAQHWLPAITALAEANNWRVVNYIQPGCYYTVAEEQPPFETCDRWFEGTQPMVGAVHPGLMFVQGTFTNVDGEFWKAGLETRVRDLVSQGIDVVGIRDVPRFSQPPSECAVENGEDAPQCVGTHPMLGTEDPQQTLAEVLPGFSAVDMTDVICPREQCRPVIGNVYVYLDDDHITGMYSATTAPIFAQRTAEAMSADGGVGLDVPR</sequence>
<feature type="domain" description="Acyltransferase 3" evidence="3">
    <location>
        <begin position="61"/>
        <end position="391"/>
    </location>
</feature>
<feature type="transmembrane region" description="Helical" evidence="2">
    <location>
        <begin position="305"/>
        <end position="326"/>
    </location>
</feature>
<evidence type="ECO:0000259" key="3">
    <source>
        <dbReference type="Pfam" id="PF01757"/>
    </source>
</evidence>
<evidence type="ECO:0000256" key="2">
    <source>
        <dbReference type="SAM" id="Phobius"/>
    </source>
</evidence>
<dbReference type="GO" id="GO:0016747">
    <property type="term" value="F:acyltransferase activity, transferring groups other than amino-acyl groups"/>
    <property type="evidence" value="ECO:0007669"/>
    <property type="project" value="InterPro"/>
</dbReference>
<feature type="transmembrane region" description="Helical" evidence="2">
    <location>
        <begin position="125"/>
        <end position="144"/>
    </location>
</feature>
<feature type="transmembrane region" description="Helical" evidence="2">
    <location>
        <begin position="411"/>
        <end position="432"/>
    </location>
</feature>
<dbReference type="Pfam" id="PF19040">
    <property type="entry name" value="SGNH"/>
    <property type="match status" value="1"/>
</dbReference>
<dbReference type="EMBL" id="FXAC01000004">
    <property type="protein sequence ID" value="SME99214.1"/>
    <property type="molecule type" value="Genomic_DNA"/>
</dbReference>
<name>A0A1X7CM47_9MICC</name>
<accession>A0A1X7CM47</accession>
<feature type="transmembrane region" description="Helical" evidence="2">
    <location>
        <begin position="347"/>
        <end position="365"/>
    </location>
</feature>
<keyword evidence="2" id="KW-0472">Membrane</keyword>
<dbReference type="PANTHER" id="PTHR23028:SF53">
    <property type="entry name" value="ACYL_TRANSF_3 DOMAIN-CONTAINING PROTEIN"/>
    <property type="match status" value="1"/>
</dbReference>
<keyword evidence="5" id="KW-0012">Acyltransferase</keyword>
<feature type="compositionally biased region" description="Polar residues" evidence="1">
    <location>
        <begin position="10"/>
        <end position="23"/>
    </location>
</feature>
<dbReference type="InterPro" id="IPR043968">
    <property type="entry name" value="SGNH"/>
</dbReference>
<feature type="domain" description="SGNH" evidence="4">
    <location>
        <begin position="506"/>
        <end position="707"/>
    </location>
</feature>